<dbReference type="SUPFAM" id="SSF56752">
    <property type="entry name" value="D-aminoacid aminotransferase-like PLP-dependent enzymes"/>
    <property type="match status" value="1"/>
</dbReference>
<evidence type="ECO:0000256" key="5">
    <source>
        <dbReference type="ARBA" id="ARBA00022898"/>
    </source>
</evidence>
<keyword evidence="8" id="KW-1185">Reference proteome</keyword>
<dbReference type="InterPro" id="IPR005786">
    <property type="entry name" value="B_amino_transII"/>
</dbReference>
<dbReference type="AlphaFoldDB" id="A0A066XEH6"/>
<reference evidence="8" key="1">
    <citation type="journal article" date="2014" name="Genome Announc.">
        <title>Draft genome sequence of Colletotrichum sublineola, a destructive pathogen of cultivated sorghum.</title>
        <authorList>
            <person name="Baroncelli R."/>
            <person name="Sanz-Martin J.M."/>
            <person name="Rech G.E."/>
            <person name="Sukno S.A."/>
            <person name="Thon M.R."/>
        </authorList>
    </citation>
    <scope>NUCLEOTIDE SEQUENCE [LARGE SCALE GENOMIC DNA]</scope>
    <source>
        <strain evidence="8">TX430BB</strain>
    </source>
</reference>
<comment type="cofactor">
    <cofactor evidence="1">
        <name>pyridoxal 5'-phosphate</name>
        <dbReference type="ChEBI" id="CHEBI:597326"/>
    </cofactor>
</comment>
<accession>A0A066XEH6</accession>
<feature type="region of interest" description="Disordered" evidence="6">
    <location>
        <begin position="1"/>
        <end position="34"/>
    </location>
</feature>
<evidence type="ECO:0000256" key="3">
    <source>
        <dbReference type="ARBA" id="ARBA00022576"/>
    </source>
</evidence>
<dbReference type="PANTHER" id="PTHR42825:SF2">
    <property type="entry name" value="BRANCHED-CHAIN-AMINO-ACID AMINOTRANSFERASE 3, CHLOROPLASTIC-RELATED"/>
    <property type="match status" value="1"/>
</dbReference>
<evidence type="ECO:0000256" key="1">
    <source>
        <dbReference type="ARBA" id="ARBA00001933"/>
    </source>
</evidence>
<dbReference type="Gene3D" id="3.30.470.10">
    <property type="match status" value="1"/>
</dbReference>
<dbReference type="Gene3D" id="3.20.10.10">
    <property type="entry name" value="D-amino Acid Aminotransferase, subunit A, domain 2"/>
    <property type="match status" value="1"/>
</dbReference>
<dbReference type="Pfam" id="PF01063">
    <property type="entry name" value="Aminotran_4"/>
    <property type="match status" value="1"/>
</dbReference>
<evidence type="ECO:0000313" key="8">
    <source>
        <dbReference type="Proteomes" id="UP000027238"/>
    </source>
</evidence>
<dbReference type="STRING" id="1173701.A0A066XEH6"/>
<protein>
    <recommendedName>
        <fullName evidence="9">Branched-chain amino acid aminotransferase</fullName>
    </recommendedName>
</protein>
<dbReference type="GO" id="GO:0004084">
    <property type="term" value="F:branched-chain-amino-acid transaminase activity"/>
    <property type="evidence" value="ECO:0007669"/>
    <property type="project" value="InterPro"/>
</dbReference>
<comment type="caution">
    <text evidence="7">The sequence shown here is derived from an EMBL/GenBank/DDBJ whole genome shotgun (WGS) entry which is preliminary data.</text>
</comment>
<evidence type="ECO:0000256" key="6">
    <source>
        <dbReference type="SAM" id="MobiDB-lite"/>
    </source>
</evidence>
<gene>
    <name evidence="7" type="ORF">CSUB01_10422</name>
</gene>
<feature type="compositionally biased region" description="Low complexity" evidence="6">
    <location>
        <begin position="24"/>
        <end position="34"/>
    </location>
</feature>
<keyword evidence="5" id="KW-0663">Pyridoxal phosphate</keyword>
<keyword evidence="4" id="KW-0808">Transferase</keyword>
<dbReference type="InterPro" id="IPR036038">
    <property type="entry name" value="Aminotransferase-like"/>
</dbReference>
<dbReference type="PANTHER" id="PTHR42825">
    <property type="entry name" value="AMINO ACID AMINOTRANSFERASE"/>
    <property type="match status" value="1"/>
</dbReference>
<name>A0A066XEH6_COLSU</name>
<keyword evidence="3" id="KW-0032">Aminotransferase</keyword>
<evidence type="ECO:0000313" key="7">
    <source>
        <dbReference type="EMBL" id="KDN64425.1"/>
    </source>
</evidence>
<evidence type="ECO:0008006" key="9">
    <source>
        <dbReference type="Google" id="ProtNLM"/>
    </source>
</evidence>
<dbReference type="eggNOG" id="KOG0975">
    <property type="taxonomic scope" value="Eukaryota"/>
</dbReference>
<organism evidence="7 8">
    <name type="scientific">Colletotrichum sublineola</name>
    <name type="common">Sorghum anthracnose fungus</name>
    <dbReference type="NCBI Taxonomy" id="1173701"/>
    <lineage>
        <taxon>Eukaryota</taxon>
        <taxon>Fungi</taxon>
        <taxon>Dikarya</taxon>
        <taxon>Ascomycota</taxon>
        <taxon>Pezizomycotina</taxon>
        <taxon>Sordariomycetes</taxon>
        <taxon>Hypocreomycetidae</taxon>
        <taxon>Glomerellales</taxon>
        <taxon>Glomerellaceae</taxon>
        <taxon>Colletotrichum</taxon>
        <taxon>Colletotrichum graminicola species complex</taxon>
    </lineage>
</organism>
<dbReference type="OrthoDB" id="409992at2759"/>
<dbReference type="EMBL" id="JMSE01001133">
    <property type="protein sequence ID" value="KDN64425.1"/>
    <property type="molecule type" value="Genomic_DNA"/>
</dbReference>
<proteinExistence type="inferred from homology"/>
<dbReference type="GO" id="GO:0009081">
    <property type="term" value="P:branched-chain amino acid metabolic process"/>
    <property type="evidence" value="ECO:0007669"/>
    <property type="project" value="InterPro"/>
</dbReference>
<dbReference type="Proteomes" id="UP000027238">
    <property type="component" value="Unassembled WGS sequence"/>
</dbReference>
<dbReference type="InterPro" id="IPR043132">
    <property type="entry name" value="BCAT-like_C"/>
</dbReference>
<sequence length="360" mass="39624">MIPPKSDYSKSPPPLKREKGFVTSSSDGQFRSSSRIPRSQYTAWPPAYTTVSKYLKAFKVATAWSLGIKNTVKTNARNWNEARRDPNGEILIFRPDASAARMRKSAAFVSMPEVPEDLFLESVYLAVRRNAEYVCPHEVEGSLYIRPFQFGSSCQIGLEPPDEFLFCVFVQPHIGFHGRGAIKALVLDEFDRAATRGSGAVKVGCNYAPVIRWTTEARKEGYNVLLHVDSQTQTEIDEFSTSGFIGIQNGEGETVVVIANSKAAIESITTDSAAKIAAALGWRVEKRTVRLAELPTFTEVLAAGTASGLAPVSSIHRKSTKETFEFLPGGSSYQTLWGKLKSIQNGTAVDDFGWCHKLLE</sequence>
<dbReference type="InterPro" id="IPR043131">
    <property type="entry name" value="BCAT-like_N"/>
</dbReference>
<dbReference type="InterPro" id="IPR001544">
    <property type="entry name" value="Aminotrans_IV"/>
</dbReference>
<dbReference type="HOGENOM" id="CLU_031922_1_0_1"/>
<evidence type="ECO:0000256" key="2">
    <source>
        <dbReference type="ARBA" id="ARBA00009320"/>
    </source>
</evidence>
<feature type="compositionally biased region" description="Low complexity" evidence="6">
    <location>
        <begin position="1"/>
        <end position="10"/>
    </location>
</feature>
<comment type="similarity">
    <text evidence="2">Belongs to the class-IV pyridoxal-phosphate-dependent aminotransferase family.</text>
</comment>
<dbReference type="OMA" id="AEYVCPH"/>
<evidence type="ECO:0000256" key="4">
    <source>
        <dbReference type="ARBA" id="ARBA00022679"/>
    </source>
</evidence>